<keyword evidence="9" id="KW-0460">Magnesium</keyword>
<comment type="similarity">
    <text evidence="2">Belongs to the TsaE family.</text>
</comment>
<evidence type="ECO:0000256" key="3">
    <source>
        <dbReference type="ARBA" id="ARBA00019010"/>
    </source>
</evidence>
<dbReference type="Proteomes" id="UP000198405">
    <property type="component" value="Unassembled WGS sequence"/>
</dbReference>
<dbReference type="GO" id="GO:0002949">
    <property type="term" value="P:tRNA threonylcarbamoyladenosine modification"/>
    <property type="evidence" value="ECO:0007669"/>
    <property type="project" value="InterPro"/>
</dbReference>
<dbReference type="PANTHER" id="PTHR33540">
    <property type="entry name" value="TRNA THREONYLCARBAMOYLADENOSINE BIOSYNTHESIS PROTEIN TSAE"/>
    <property type="match status" value="1"/>
</dbReference>
<accession>A0A239AAW5</accession>
<organism evidence="11 12">
    <name type="scientific">Desulfurobacterium atlanticum</name>
    <dbReference type="NCBI Taxonomy" id="240169"/>
    <lineage>
        <taxon>Bacteria</taxon>
        <taxon>Pseudomonadati</taxon>
        <taxon>Aquificota</taxon>
        <taxon>Aquificia</taxon>
        <taxon>Desulfurobacteriales</taxon>
        <taxon>Desulfurobacteriaceae</taxon>
        <taxon>Desulfurobacterium</taxon>
    </lineage>
</organism>
<dbReference type="EMBL" id="FZOB01000018">
    <property type="protein sequence ID" value="SNR92740.1"/>
    <property type="molecule type" value="Genomic_DNA"/>
</dbReference>
<proteinExistence type="inferred from homology"/>
<evidence type="ECO:0000313" key="12">
    <source>
        <dbReference type="Proteomes" id="UP000198405"/>
    </source>
</evidence>
<evidence type="ECO:0000256" key="1">
    <source>
        <dbReference type="ARBA" id="ARBA00004496"/>
    </source>
</evidence>
<dbReference type="InterPro" id="IPR027417">
    <property type="entry name" value="P-loop_NTPase"/>
</dbReference>
<evidence type="ECO:0000256" key="6">
    <source>
        <dbReference type="ARBA" id="ARBA00022723"/>
    </source>
</evidence>
<dbReference type="PANTHER" id="PTHR33540:SF2">
    <property type="entry name" value="TRNA THREONYLCARBAMOYLADENOSINE BIOSYNTHESIS PROTEIN TSAE"/>
    <property type="match status" value="1"/>
</dbReference>
<dbReference type="NCBIfam" id="TIGR00150">
    <property type="entry name" value="T6A_YjeE"/>
    <property type="match status" value="1"/>
</dbReference>
<dbReference type="InterPro" id="IPR003442">
    <property type="entry name" value="T6A_TsaE"/>
</dbReference>
<keyword evidence="8" id="KW-0067">ATP-binding</keyword>
<sequence length="161" mass="18103">MKIRFYSSSSEETEKIGVLIGQVLPPGSVVLLEGDIGCGKTCFTRGIVAGRGLDREEVSSPSFTIIQEYGDVIHIDLYRLEDEEDIFGVGLEDYLYENNRIKVIEWPQKIGEIFEDFPFPVIKVRCFYKGDGRVFELEGDENLVKSIKKNLLSGGVDVKDS</sequence>
<evidence type="ECO:0000256" key="4">
    <source>
        <dbReference type="ARBA" id="ARBA00022490"/>
    </source>
</evidence>
<evidence type="ECO:0000256" key="2">
    <source>
        <dbReference type="ARBA" id="ARBA00007599"/>
    </source>
</evidence>
<protein>
    <recommendedName>
        <fullName evidence="3">tRNA threonylcarbamoyladenosine biosynthesis protein TsaE</fullName>
    </recommendedName>
    <alternativeName>
        <fullName evidence="10">t(6)A37 threonylcarbamoyladenosine biosynthesis protein TsaE</fullName>
    </alternativeName>
</protein>
<keyword evidence="7" id="KW-0547">Nucleotide-binding</keyword>
<reference evidence="12" key="1">
    <citation type="submission" date="2017-06" db="EMBL/GenBank/DDBJ databases">
        <authorList>
            <person name="Varghese N."/>
            <person name="Submissions S."/>
        </authorList>
    </citation>
    <scope>NUCLEOTIDE SEQUENCE [LARGE SCALE GENOMIC DNA]</scope>
    <source>
        <strain evidence="12">DSM 15668</strain>
    </source>
</reference>
<dbReference type="OrthoDB" id="9815896at2"/>
<comment type="subcellular location">
    <subcellularLocation>
        <location evidence="1">Cytoplasm</location>
    </subcellularLocation>
</comment>
<dbReference type="GO" id="GO:0005737">
    <property type="term" value="C:cytoplasm"/>
    <property type="evidence" value="ECO:0007669"/>
    <property type="project" value="UniProtKB-SubCell"/>
</dbReference>
<dbReference type="AlphaFoldDB" id="A0A239AAW5"/>
<evidence type="ECO:0000256" key="7">
    <source>
        <dbReference type="ARBA" id="ARBA00022741"/>
    </source>
</evidence>
<evidence type="ECO:0000313" key="11">
    <source>
        <dbReference type="EMBL" id="SNR92740.1"/>
    </source>
</evidence>
<keyword evidence="5" id="KW-0819">tRNA processing</keyword>
<dbReference type="GO" id="GO:0046872">
    <property type="term" value="F:metal ion binding"/>
    <property type="evidence" value="ECO:0007669"/>
    <property type="project" value="UniProtKB-KW"/>
</dbReference>
<dbReference type="SUPFAM" id="SSF52540">
    <property type="entry name" value="P-loop containing nucleoside triphosphate hydrolases"/>
    <property type="match status" value="1"/>
</dbReference>
<keyword evidence="4" id="KW-0963">Cytoplasm</keyword>
<evidence type="ECO:0000256" key="9">
    <source>
        <dbReference type="ARBA" id="ARBA00022842"/>
    </source>
</evidence>
<evidence type="ECO:0000256" key="10">
    <source>
        <dbReference type="ARBA" id="ARBA00032441"/>
    </source>
</evidence>
<dbReference type="RefSeq" id="WP_089323730.1">
    <property type="nucleotide sequence ID" value="NZ_FZOB01000018.1"/>
</dbReference>
<evidence type="ECO:0000256" key="8">
    <source>
        <dbReference type="ARBA" id="ARBA00022840"/>
    </source>
</evidence>
<dbReference type="Pfam" id="PF02367">
    <property type="entry name" value="TsaE"/>
    <property type="match status" value="1"/>
</dbReference>
<keyword evidence="6" id="KW-0479">Metal-binding</keyword>
<keyword evidence="12" id="KW-1185">Reference proteome</keyword>
<dbReference type="Gene3D" id="3.40.50.300">
    <property type="entry name" value="P-loop containing nucleotide triphosphate hydrolases"/>
    <property type="match status" value="1"/>
</dbReference>
<gene>
    <name evidence="11" type="ORF">SAMN06265340_11813</name>
</gene>
<name>A0A239AAW5_9BACT</name>
<dbReference type="GO" id="GO:0005524">
    <property type="term" value="F:ATP binding"/>
    <property type="evidence" value="ECO:0007669"/>
    <property type="project" value="UniProtKB-KW"/>
</dbReference>
<evidence type="ECO:0000256" key="5">
    <source>
        <dbReference type="ARBA" id="ARBA00022694"/>
    </source>
</evidence>